<proteinExistence type="predicted"/>
<name>A0A382LM89_9ZZZZ</name>
<organism evidence="1">
    <name type="scientific">marine metagenome</name>
    <dbReference type="NCBI Taxonomy" id="408172"/>
    <lineage>
        <taxon>unclassified sequences</taxon>
        <taxon>metagenomes</taxon>
        <taxon>ecological metagenomes</taxon>
    </lineage>
</organism>
<gene>
    <name evidence="1" type="ORF">METZ01_LOCUS290732</name>
</gene>
<sequence length="134" mass="14720">MRDFTNRLIRFLQDLLCRGFVIIVGMMIGISCEKVVYIELPADESEGPYVTVSVYHFQVTYSDGDPYVSADGKVKNHGPGSIWSVRVLAQSNYGSSRISGVNPSRLEVGEIGDWGVSGLQGTYVSDKVAMFDSD</sequence>
<evidence type="ECO:0000313" key="1">
    <source>
        <dbReference type="EMBL" id="SVC37878.1"/>
    </source>
</evidence>
<reference evidence="1" key="1">
    <citation type="submission" date="2018-05" db="EMBL/GenBank/DDBJ databases">
        <authorList>
            <person name="Lanie J.A."/>
            <person name="Ng W.-L."/>
            <person name="Kazmierczak K.M."/>
            <person name="Andrzejewski T.M."/>
            <person name="Davidsen T.M."/>
            <person name="Wayne K.J."/>
            <person name="Tettelin H."/>
            <person name="Glass J.I."/>
            <person name="Rusch D."/>
            <person name="Podicherti R."/>
            <person name="Tsui H.-C.T."/>
            <person name="Winkler M.E."/>
        </authorList>
    </citation>
    <scope>NUCLEOTIDE SEQUENCE</scope>
</reference>
<dbReference type="AlphaFoldDB" id="A0A382LM89"/>
<protein>
    <submittedName>
        <fullName evidence="1">Uncharacterized protein</fullName>
    </submittedName>
</protein>
<accession>A0A382LM89</accession>
<dbReference type="PROSITE" id="PS51257">
    <property type="entry name" value="PROKAR_LIPOPROTEIN"/>
    <property type="match status" value="1"/>
</dbReference>
<dbReference type="EMBL" id="UINC01088018">
    <property type="protein sequence ID" value="SVC37878.1"/>
    <property type="molecule type" value="Genomic_DNA"/>
</dbReference>